<evidence type="ECO:0000313" key="10">
    <source>
        <dbReference type="EMBL" id="CAF9927752.1"/>
    </source>
</evidence>
<evidence type="ECO:0000256" key="1">
    <source>
        <dbReference type="ARBA" id="ARBA00004141"/>
    </source>
</evidence>
<dbReference type="InterPro" id="IPR036259">
    <property type="entry name" value="MFS_trans_sf"/>
</dbReference>
<dbReference type="GO" id="GO:0016020">
    <property type="term" value="C:membrane"/>
    <property type="evidence" value="ECO:0007669"/>
    <property type="project" value="UniProtKB-SubCell"/>
</dbReference>
<dbReference type="GO" id="GO:0015791">
    <property type="term" value="P:polyol transmembrane transport"/>
    <property type="evidence" value="ECO:0007669"/>
    <property type="project" value="UniProtKB-ARBA"/>
</dbReference>
<dbReference type="GO" id="GO:0015798">
    <property type="term" value="P:myo-inositol transport"/>
    <property type="evidence" value="ECO:0007669"/>
    <property type="project" value="UniProtKB-ARBA"/>
</dbReference>
<evidence type="ECO:0000256" key="8">
    <source>
        <dbReference type="SAM" id="Phobius"/>
    </source>
</evidence>
<accession>A0A8H3FRI7</accession>
<feature type="transmembrane region" description="Helical" evidence="8">
    <location>
        <begin position="129"/>
        <end position="146"/>
    </location>
</feature>
<evidence type="ECO:0000256" key="2">
    <source>
        <dbReference type="ARBA" id="ARBA00010992"/>
    </source>
</evidence>
<feature type="transmembrane region" description="Helical" evidence="8">
    <location>
        <begin position="302"/>
        <end position="321"/>
    </location>
</feature>
<dbReference type="GO" id="GO:0022857">
    <property type="term" value="F:transmembrane transporter activity"/>
    <property type="evidence" value="ECO:0007669"/>
    <property type="project" value="InterPro"/>
</dbReference>
<feature type="transmembrane region" description="Helical" evidence="8">
    <location>
        <begin position="264"/>
        <end position="282"/>
    </location>
</feature>
<feature type="transmembrane region" description="Helical" evidence="8">
    <location>
        <begin position="173"/>
        <end position="193"/>
    </location>
</feature>
<organism evidence="10 11">
    <name type="scientific">Imshaugia aleurites</name>
    <dbReference type="NCBI Taxonomy" id="172621"/>
    <lineage>
        <taxon>Eukaryota</taxon>
        <taxon>Fungi</taxon>
        <taxon>Dikarya</taxon>
        <taxon>Ascomycota</taxon>
        <taxon>Pezizomycotina</taxon>
        <taxon>Lecanoromycetes</taxon>
        <taxon>OSLEUM clade</taxon>
        <taxon>Lecanoromycetidae</taxon>
        <taxon>Lecanorales</taxon>
        <taxon>Lecanorineae</taxon>
        <taxon>Parmeliaceae</taxon>
        <taxon>Imshaugia</taxon>
    </lineage>
</organism>
<keyword evidence="3 7" id="KW-0813">Transport</keyword>
<protein>
    <recommendedName>
        <fullName evidence="9">Major facilitator superfamily (MFS) profile domain-containing protein</fullName>
    </recommendedName>
</protein>
<dbReference type="AlphaFoldDB" id="A0A8H3FRI7"/>
<feature type="domain" description="Major facilitator superfamily (MFS) profile" evidence="9">
    <location>
        <begin position="133"/>
        <end position="578"/>
    </location>
</feature>
<dbReference type="Gene3D" id="1.20.1250.20">
    <property type="entry name" value="MFS general substrate transporter like domains"/>
    <property type="match status" value="1"/>
</dbReference>
<dbReference type="EMBL" id="CAJPDT010000047">
    <property type="protein sequence ID" value="CAF9927752.1"/>
    <property type="molecule type" value="Genomic_DNA"/>
</dbReference>
<gene>
    <name evidence="10" type="ORF">IMSHALPRED_007299</name>
</gene>
<comment type="subcellular location">
    <subcellularLocation>
        <location evidence="1">Membrane</location>
        <topology evidence="1">Multi-pass membrane protein</topology>
    </subcellularLocation>
</comment>
<evidence type="ECO:0000256" key="4">
    <source>
        <dbReference type="ARBA" id="ARBA00022692"/>
    </source>
</evidence>
<keyword evidence="5 8" id="KW-1133">Transmembrane helix</keyword>
<evidence type="ECO:0000256" key="3">
    <source>
        <dbReference type="ARBA" id="ARBA00022448"/>
    </source>
</evidence>
<dbReference type="InterPro" id="IPR003663">
    <property type="entry name" value="Sugar/inositol_transpt"/>
</dbReference>
<keyword evidence="11" id="KW-1185">Reference proteome</keyword>
<evidence type="ECO:0000256" key="5">
    <source>
        <dbReference type="ARBA" id="ARBA00022989"/>
    </source>
</evidence>
<evidence type="ECO:0000259" key="9">
    <source>
        <dbReference type="PROSITE" id="PS50850"/>
    </source>
</evidence>
<evidence type="ECO:0000256" key="7">
    <source>
        <dbReference type="RuleBase" id="RU003346"/>
    </source>
</evidence>
<keyword evidence="6 8" id="KW-0472">Membrane</keyword>
<name>A0A8H3FRI7_9LECA</name>
<reference evidence="10" key="1">
    <citation type="submission" date="2021-03" db="EMBL/GenBank/DDBJ databases">
        <authorList>
            <person name="Tagirdzhanova G."/>
        </authorList>
    </citation>
    <scope>NUCLEOTIDE SEQUENCE</scope>
</reference>
<feature type="transmembrane region" description="Helical" evidence="8">
    <location>
        <begin position="522"/>
        <end position="543"/>
    </location>
</feature>
<dbReference type="FunFam" id="1.20.1250.20:FF:000100">
    <property type="entry name" value="MFS sugar transporter, putative"/>
    <property type="match status" value="1"/>
</dbReference>
<comment type="similarity">
    <text evidence="2 7">Belongs to the major facilitator superfamily. Sugar transporter (TC 2.A.1.1) family.</text>
</comment>
<dbReference type="SUPFAM" id="SSF103473">
    <property type="entry name" value="MFS general substrate transporter"/>
    <property type="match status" value="1"/>
</dbReference>
<evidence type="ECO:0000256" key="6">
    <source>
        <dbReference type="ARBA" id="ARBA00023136"/>
    </source>
</evidence>
<feature type="transmembrane region" description="Helical" evidence="8">
    <location>
        <begin position="230"/>
        <end position="252"/>
    </location>
</feature>
<proteinExistence type="inferred from homology"/>
<feature type="transmembrane region" description="Helical" evidence="8">
    <location>
        <begin position="205"/>
        <end position="224"/>
    </location>
</feature>
<dbReference type="PANTHER" id="PTHR48020">
    <property type="entry name" value="PROTON MYO-INOSITOL COTRANSPORTER"/>
    <property type="match status" value="1"/>
</dbReference>
<dbReference type="OrthoDB" id="5290825at2759"/>
<dbReference type="Proteomes" id="UP000664534">
    <property type="component" value="Unassembled WGS sequence"/>
</dbReference>
<feature type="transmembrane region" description="Helical" evidence="8">
    <location>
        <begin position="482"/>
        <end position="501"/>
    </location>
</feature>
<feature type="transmembrane region" description="Helical" evidence="8">
    <location>
        <begin position="555"/>
        <end position="574"/>
    </location>
</feature>
<feature type="transmembrane region" description="Helical" evidence="8">
    <location>
        <begin position="394"/>
        <end position="412"/>
    </location>
</feature>
<feature type="transmembrane region" description="Helical" evidence="8">
    <location>
        <begin position="424"/>
        <end position="447"/>
    </location>
</feature>
<feature type="transmembrane region" description="Helical" evidence="8">
    <location>
        <begin position="454"/>
        <end position="476"/>
    </location>
</feature>
<evidence type="ECO:0000313" key="11">
    <source>
        <dbReference type="Proteomes" id="UP000664534"/>
    </source>
</evidence>
<dbReference type="PANTHER" id="PTHR48020:SF25">
    <property type="entry name" value="SUGAR TRANSPORTER, PUTATIVE (AFU_ORTHOLOGUE AFUA_7G05830)-RELATED"/>
    <property type="match status" value="1"/>
</dbReference>
<dbReference type="InterPro" id="IPR020846">
    <property type="entry name" value="MFS_dom"/>
</dbReference>
<keyword evidence="4 8" id="KW-0812">Transmembrane</keyword>
<dbReference type="PROSITE" id="PS50850">
    <property type="entry name" value="MFS"/>
    <property type="match status" value="1"/>
</dbReference>
<comment type="caution">
    <text evidence="10">The sequence shown here is derived from an EMBL/GenBank/DDBJ whole genome shotgun (WGS) entry which is preliminary data.</text>
</comment>
<dbReference type="PRINTS" id="PR00171">
    <property type="entry name" value="SUGRTRNSPORT"/>
</dbReference>
<dbReference type="InterPro" id="IPR005828">
    <property type="entry name" value="MFS_sugar_transport-like"/>
</dbReference>
<dbReference type="InterPro" id="IPR050814">
    <property type="entry name" value="Myo-inositol_Transporter"/>
</dbReference>
<dbReference type="Pfam" id="PF00083">
    <property type="entry name" value="Sugar_tr"/>
    <property type="match status" value="1"/>
</dbReference>
<dbReference type="NCBIfam" id="TIGR00879">
    <property type="entry name" value="SP"/>
    <property type="match status" value="1"/>
</dbReference>
<sequence>MGFDHWSGSSDTSPEMKTHFEPMEYGERNHSSAPSTRKLSLTAADLRRRNASAKLANPLAGISHAQLEEMGATYARKHHIGDEEDIRAFRKGAVLAQDPRRFAQVQGLTGLEADVLQKEFDNRWAQPKLMYIVIILCSTCAAVQGMDEAVVNGGQLFYRYQFGIDGTDPRSTWLTGLLNSAPYLCCAFIGCWLTTPFNKLFGRRGTIFLTCVFSALACFWQGFVNTWWHMFIARFFLGFGIGPKSATVPIYAAETSPPAIRGALVMQWQMWTAFGIFFGYVADLAFYSVPDPPGIVGLKWRLMMASAMLPALIVIAFVFLCPESPRWYMSKNRHYKAYQSMVRLRHQKVQAARDVFYMHTLLEAEREIEANQGTPLLELVKIPRNRRAMIASEIVMFMQQFCGVNIIAYYSSQIFLDGGFSAPSALASSLGFGLVNWLFAIPAVYTIDTFGRRNLLLTTFPLMSICMFFTGFSFWIPQDTMHTARVACISLGIYLFGVVYSPGEGPVPFTYSAEAYPLYVRTVGMSLATSTTWFFNFVLSITWPSLQAAFTTQGAFSWYAGWNIVGFFLVLLFMPETKGKTLEELDQVFSVPTHIHAAYGLRQIPYFFKRYLLRQHAEPERLYENEDTVDRDLGYDDPESHTS</sequence>